<protein>
    <submittedName>
        <fullName evidence="1">Uncharacterized protein</fullName>
    </submittedName>
</protein>
<name>A0A9D3UMS7_9ROSI</name>
<proteinExistence type="predicted"/>
<evidence type="ECO:0000313" key="1">
    <source>
        <dbReference type="EMBL" id="KAH1047084.1"/>
    </source>
</evidence>
<dbReference type="EMBL" id="JAIQCV010000011">
    <property type="protein sequence ID" value="KAH1047084.1"/>
    <property type="molecule type" value="Genomic_DNA"/>
</dbReference>
<accession>A0A9D3UMS7</accession>
<evidence type="ECO:0000313" key="2">
    <source>
        <dbReference type="Proteomes" id="UP000828251"/>
    </source>
</evidence>
<dbReference type="AlphaFoldDB" id="A0A9D3UMS7"/>
<comment type="caution">
    <text evidence="1">The sequence shown here is derived from an EMBL/GenBank/DDBJ whole genome shotgun (WGS) entry which is preliminary data.</text>
</comment>
<dbReference type="Proteomes" id="UP000828251">
    <property type="component" value="Unassembled WGS sequence"/>
</dbReference>
<sequence>MSKVGWGDPESDVNPIMITGADNRLLGDADTVRVVKENLEESTSLSREIDEYMDVQSSMQNVRGGLSSTFTGEGSASSKEKRKTVAGVANIILSSEDKASIPPTEDAFKVIVDFGPLGGSMKFTVFGGKTETLFPWHEHLSMQKFPYNPIKLDFDVHFLSRAAWEEFIEEWKNFSRLYFAENPAKMSVTLTTRREGDGNEEEDK</sequence>
<keyword evidence="2" id="KW-1185">Reference proteome</keyword>
<reference evidence="1 2" key="1">
    <citation type="journal article" date="2021" name="Plant Biotechnol. J.">
        <title>Multi-omics assisted identification of the key and species-specific regulatory components of drought-tolerant mechanisms in Gossypium stocksii.</title>
        <authorList>
            <person name="Yu D."/>
            <person name="Ke L."/>
            <person name="Zhang D."/>
            <person name="Wu Y."/>
            <person name="Sun Y."/>
            <person name="Mei J."/>
            <person name="Sun J."/>
            <person name="Sun Y."/>
        </authorList>
    </citation>
    <scope>NUCLEOTIDE SEQUENCE [LARGE SCALE GENOMIC DNA]</scope>
    <source>
        <strain evidence="2">cv. E1</strain>
        <tissue evidence="1">Leaf</tissue>
    </source>
</reference>
<gene>
    <name evidence="1" type="ORF">J1N35_037868</name>
</gene>
<organism evidence="1 2">
    <name type="scientific">Gossypium stocksii</name>
    <dbReference type="NCBI Taxonomy" id="47602"/>
    <lineage>
        <taxon>Eukaryota</taxon>
        <taxon>Viridiplantae</taxon>
        <taxon>Streptophyta</taxon>
        <taxon>Embryophyta</taxon>
        <taxon>Tracheophyta</taxon>
        <taxon>Spermatophyta</taxon>
        <taxon>Magnoliopsida</taxon>
        <taxon>eudicotyledons</taxon>
        <taxon>Gunneridae</taxon>
        <taxon>Pentapetalae</taxon>
        <taxon>rosids</taxon>
        <taxon>malvids</taxon>
        <taxon>Malvales</taxon>
        <taxon>Malvaceae</taxon>
        <taxon>Malvoideae</taxon>
        <taxon>Gossypium</taxon>
    </lineage>
</organism>